<protein>
    <recommendedName>
        <fullName evidence="1">Protein furry C-terminal domain-containing protein</fullName>
    </recommendedName>
</protein>
<evidence type="ECO:0000259" key="1">
    <source>
        <dbReference type="Pfam" id="PF19421"/>
    </source>
</evidence>
<dbReference type="Proteomes" id="UP000007875">
    <property type="component" value="Unassembled WGS sequence"/>
</dbReference>
<reference evidence="3" key="1">
    <citation type="submission" date="2003-08" db="EMBL/GenBank/DDBJ databases">
        <authorList>
            <person name="Birren B."/>
            <person name="Nusbaum C."/>
            <person name="Abebe A."/>
            <person name="Abouelleil A."/>
            <person name="Adekoya E."/>
            <person name="Ait-zahra M."/>
            <person name="Allen N."/>
            <person name="Allen T."/>
            <person name="An P."/>
            <person name="Anderson M."/>
            <person name="Anderson S."/>
            <person name="Arachchi H."/>
            <person name="Armbruster J."/>
            <person name="Bachantsang P."/>
            <person name="Baldwin J."/>
            <person name="Barry A."/>
            <person name="Bayul T."/>
            <person name="Blitshsteyn B."/>
            <person name="Bloom T."/>
            <person name="Blye J."/>
            <person name="Boguslavskiy L."/>
            <person name="Borowsky M."/>
            <person name="Boukhgalter B."/>
            <person name="Brunache A."/>
            <person name="Butler J."/>
            <person name="Calixte N."/>
            <person name="Calvo S."/>
            <person name="Camarata J."/>
            <person name="Campo K."/>
            <person name="Chang J."/>
            <person name="Cheshatsang Y."/>
            <person name="Citroen M."/>
            <person name="Collymore A."/>
            <person name="Considine T."/>
            <person name="Cook A."/>
            <person name="Cooke P."/>
            <person name="Corum B."/>
            <person name="Cuomo C."/>
            <person name="David R."/>
            <person name="Dawoe T."/>
            <person name="Degray S."/>
            <person name="Dodge S."/>
            <person name="Dooley K."/>
            <person name="Dorje P."/>
            <person name="Dorjee K."/>
            <person name="Dorris L."/>
            <person name="Duffey N."/>
            <person name="Dupes A."/>
            <person name="Elkins T."/>
            <person name="Engels R."/>
            <person name="Erickson J."/>
            <person name="Farina A."/>
            <person name="Faro S."/>
            <person name="Ferreira P."/>
            <person name="Fischer H."/>
            <person name="Fitzgerald M."/>
            <person name="Foley K."/>
            <person name="Gage D."/>
            <person name="Galagan J."/>
            <person name="Gearin G."/>
            <person name="Gnerre S."/>
            <person name="Gnirke A."/>
            <person name="Goyette A."/>
            <person name="Graham J."/>
            <person name="Grandbois E."/>
            <person name="Gyaltsen K."/>
            <person name="Hafez N."/>
            <person name="Hagopian D."/>
            <person name="Hagos B."/>
            <person name="Hall J."/>
            <person name="Hatcher B."/>
            <person name="Heller A."/>
            <person name="Higgins H."/>
            <person name="Honan T."/>
            <person name="Horn A."/>
            <person name="Houde N."/>
            <person name="Hughes L."/>
            <person name="Hulme W."/>
            <person name="Husby E."/>
            <person name="Iliev I."/>
            <person name="Jaffe D."/>
            <person name="Jones C."/>
            <person name="Kamal M."/>
            <person name="Kamat A."/>
            <person name="Kamvysselis M."/>
            <person name="Karlsson E."/>
            <person name="Kells C."/>
            <person name="Kieu A."/>
            <person name="Kisner P."/>
            <person name="Kodira C."/>
            <person name="Kulbokas E."/>
            <person name="Labutti K."/>
            <person name="Lama D."/>
            <person name="Landers T."/>
            <person name="Leger J."/>
            <person name="Levine S."/>
            <person name="Lewis D."/>
            <person name="Lewis T."/>
            <person name="Lindblad-toh K."/>
            <person name="Liu X."/>
            <person name="Lokyitsang T."/>
            <person name="Lokyitsang Y."/>
            <person name="Lucien O."/>
            <person name="Lui A."/>
            <person name="Ma L.J."/>
            <person name="Mabbitt R."/>
            <person name="Macdonald J."/>
            <person name="Maclean C."/>
            <person name="Major J."/>
            <person name="Manning J."/>
            <person name="Marabella R."/>
            <person name="Maru K."/>
            <person name="Matthews C."/>
            <person name="Mauceli E."/>
            <person name="Mccarthy M."/>
            <person name="Mcdonough S."/>
            <person name="Mcghee T."/>
            <person name="Meldrim J."/>
            <person name="Meneus L."/>
            <person name="Mesirov J."/>
            <person name="Mihalev A."/>
            <person name="Mihova T."/>
            <person name="Mikkelsen T."/>
            <person name="Mlenga V."/>
            <person name="Moru K."/>
            <person name="Mozes J."/>
            <person name="Mulrain L."/>
            <person name="Munson G."/>
            <person name="Naylor J."/>
            <person name="Newes C."/>
            <person name="Nguyen C."/>
            <person name="Nguyen N."/>
            <person name="Nguyen T."/>
            <person name="Nicol R."/>
            <person name="Nielsen C."/>
            <person name="Nizzari M."/>
            <person name="Norbu C."/>
            <person name="Norbu N."/>
            <person name="O'donnell P."/>
            <person name="Okoawo O."/>
            <person name="O'leary S."/>
            <person name="Omotosho B."/>
            <person name="O'neill K."/>
            <person name="Osman S."/>
            <person name="Parker S."/>
            <person name="Perrin D."/>
            <person name="Phunkhang P."/>
            <person name="Piqani B."/>
            <person name="Purcell S."/>
            <person name="Rachupka T."/>
            <person name="Ramasamy U."/>
            <person name="Rameau R."/>
            <person name="Ray V."/>
            <person name="Raymond C."/>
            <person name="Retta R."/>
            <person name="Richardson S."/>
            <person name="Rise C."/>
            <person name="Rodriguez J."/>
            <person name="Rogers J."/>
            <person name="Rogov P."/>
            <person name="Rutman M."/>
            <person name="Schupbach R."/>
            <person name="Seaman C."/>
            <person name="Settipalli S."/>
            <person name="Sharpe T."/>
            <person name="Sheridan J."/>
            <person name="Sherpa N."/>
            <person name="Shi J."/>
            <person name="Smirnov S."/>
            <person name="Smith C."/>
            <person name="Sougnez C."/>
            <person name="Spencer B."/>
            <person name="Stalker J."/>
            <person name="Stange-thomann N."/>
            <person name="Stavropoulos S."/>
            <person name="Stetson K."/>
            <person name="Stone C."/>
            <person name="Stone S."/>
            <person name="Stubbs M."/>
            <person name="Talamas J."/>
            <person name="Tchuinga P."/>
            <person name="Tenzing P."/>
            <person name="Tesfaye S."/>
            <person name="Theodore J."/>
            <person name="Thoulutsang Y."/>
            <person name="Topham K."/>
            <person name="Towey S."/>
            <person name="Tsamla T."/>
            <person name="Tsomo N."/>
            <person name="Vallee D."/>
            <person name="Vassiliev H."/>
            <person name="Venkataraman V."/>
            <person name="Vinson J."/>
            <person name="Vo A."/>
            <person name="Wade C."/>
            <person name="Wang S."/>
            <person name="Wangchuk T."/>
            <person name="Wangdi T."/>
            <person name="Whittaker C."/>
            <person name="Wilkinson J."/>
            <person name="Wu Y."/>
            <person name="Wyman D."/>
            <person name="Yadav S."/>
            <person name="Yang S."/>
            <person name="Yang X."/>
            <person name="Yeager S."/>
            <person name="Yee E."/>
            <person name="Young G."/>
            <person name="Zainoun J."/>
            <person name="Zembeck L."/>
            <person name="Zimmer A."/>
            <person name="Zody M."/>
            <person name="Lander E."/>
        </authorList>
    </citation>
    <scope>NUCLEOTIDE SEQUENCE [LARGE SCALE GENOMIC DNA]</scope>
</reference>
<dbReference type="AlphaFoldDB" id="H2Y5Z6"/>
<reference evidence="2" key="2">
    <citation type="submission" date="2025-08" db="UniProtKB">
        <authorList>
            <consortium name="Ensembl"/>
        </authorList>
    </citation>
    <scope>IDENTIFICATION</scope>
</reference>
<feature type="domain" description="Protein furry C-terminal" evidence="1">
    <location>
        <begin position="25"/>
        <end position="235"/>
    </location>
</feature>
<dbReference type="Ensembl" id="ENSCSAVT00000000752.1">
    <property type="protein sequence ID" value="ENSCSAVP00000000744.1"/>
    <property type="gene ID" value="ENSCSAVG00000000420.1"/>
</dbReference>
<proteinExistence type="predicted"/>
<dbReference type="InParanoid" id="H2Y5Z6"/>
<dbReference type="GeneTree" id="ENSGT00660000096637"/>
<evidence type="ECO:0000313" key="3">
    <source>
        <dbReference type="Proteomes" id="UP000007875"/>
    </source>
</evidence>
<evidence type="ECO:0000313" key="2">
    <source>
        <dbReference type="Ensembl" id="ENSCSAVP00000000744.1"/>
    </source>
</evidence>
<sequence>MLDDLPKQLEPPFCSATPNTITPVVEQLKLEIFKINDTIEGYRNEVYTAYKCLDIVNSILREVTTSTEELEYQQLTLCQLLYKLHFQLLLIFQNFCKLIRIVTTSSPENQDISKIIGTVFEELRDNDDNGHYDVEEELRSMTIDEATTALHNSILGNNYQLARVQLVVLRKLWLTRPFGLISDSVANFLANQYLLLNHREKCYAVLGRNDIVQSTNVCNKLMDVNLQIQTSLKLLDSKPPDHDVTTNNETPF</sequence>
<reference evidence="2" key="3">
    <citation type="submission" date="2025-09" db="UniProtKB">
        <authorList>
            <consortium name="Ensembl"/>
        </authorList>
    </citation>
    <scope>IDENTIFICATION</scope>
</reference>
<dbReference type="InterPro" id="IPR045842">
    <property type="entry name" value="Fry_C"/>
</dbReference>
<keyword evidence="3" id="KW-1185">Reference proteome</keyword>
<organism evidence="2 3">
    <name type="scientific">Ciona savignyi</name>
    <name type="common">Pacific transparent sea squirt</name>
    <dbReference type="NCBI Taxonomy" id="51511"/>
    <lineage>
        <taxon>Eukaryota</taxon>
        <taxon>Metazoa</taxon>
        <taxon>Chordata</taxon>
        <taxon>Tunicata</taxon>
        <taxon>Ascidiacea</taxon>
        <taxon>Phlebobranchia</taxon>
        <taxon>Cionidae</taxon>
        <taxon>Ciona</taxon>
    </lineage>
</organism>
<name>H2Y5Z6_CIOSA</name>
<dbReference type="HOGENOM" id="CLU_1102467_0_0_1"/>
<accession>H2Y5Z6</accession>
<dbReference type="OMA" id="QMATIIR"/>
<dbReference type="STRING" id="51511.ENSCSAVP00000000744"/>
<dbReference type="Pfam" id="PF19421">
    <property type="entry name" value="Fry_C"/>
    <property type="match status" value="1"/>
</dbReference>